<name>A0ABU3B139_9ACTN</name>
<proteinExistence type="predicted"/>
<reference evidence="2" key="1">
    <citation type="submission" date="2024-05" db="EMBL/GenBank/DDBJ databases">
        <title>30 novel species of actinomycetes from the DSMZ collection.</title>
        <authorList>
            <person name="Nouioui I."/>
        </authorList>
    </citation>
    <scope>NUCLEOTIDE SEQUENCE</scope>
    <source>
        <strain evidence="2">DSM 40712</strain>
    </source>
</reference>
<evidence type="ECO:0000259" key="1">
    <source>
        <dbReference type="Pfam" id="PF12697"/>
    </source>
</evidence>
<dbReference type="RefSeq" id="WP_311585347.1">
    <property type="nucleotide sequence ID" value="NZ_JAVRFH010000102.1"/>
</dbReference>
<comment type="caution">
    <text evidence="2">The sequence shown here is derived from an EMBL/GenBank/DDBJ whole genome shotgun (WGS) entry which is preliminary data.</text>
</comment>
<sequence length="72" mass="7841">MTGMAAGDGPVLVLVHSGVRDRRMWDAQWPALLDAGYRLVRCGLRGFGETPTPDRPHSDADDVLALVNLTRP</sequence>
<dbReference type="EMBL" id="JAVRFH010000102">
    <property type="protein sequence ID" value="MDT0616165.1"/>
    <property type="molecule type" value="Genomic_DNA"/>
</dbReference>
<dbReference type="Pfam" id="PF12697">
    <property type="entry name" value="Abhydrolase_6"/>
    <property type="match status" value="1"/>
</dbReference>
<keyword evidence="3" id="KW-1185">Reference proteome</keyword>
<feature type="domain" description="AB hydrolase-1" evidence="1">
    <location>
        <begin position="12"/>
        <end position="68"/>
    </location>
</feature>
<evidence type="ECO:0000313" key="2">
    <source>
        <dbReference type="EMBL" id="MDT0616165.1"/>
    </source>
</evidence>
<accession>A0ABU3B139</accession>
<dbReference type="InterPro" id="IPR000073">
    <property type="entry name" value="AB_hydrolase_1"/>
</dbReference>
<protein>
    <recommendedName>
        <fullName evidence="1">AB hydrolase-1 domain-containing protein</fullName>
    </recommendedName>
</protein>
<evidence type="ECO:0000313" key="3">
    <source>
        <dbReference type="Proteomes" id="UP001180724"/>
    </source>
</evidence>
<gene>
    <name evidence="2" type="ORF">RM812_39390</name>
</gene>
<dbReference type="SUPFAM" id="SSF53474">
    <property type="entry name" value="alpha/beta-Hydrolases"/>
    <property type="match status" value="1"/>
</dbReference>
<organism evidence="2 3">
    <name type="scientific">Streptomyces lancefieldiae</name>
    <dbReference type="NCBI Taxonomy" id="3075520"/>
    <lineage>
        <taxon>Bacteria</taxon>
        <taxon>Bacillati</taxon>
        <taxon>Actinomycetota</taxon>
        <taxon>Actinomycetes</taxon>
        <taxon>Kitasatosporales</taxon>
        <taxon>Streptomycetaceae</taxon>
        <taxon>Streptomyces</taxon>
    </lineage>
</organism>
<dbReference type="InterPro" id="IPR029058">
    <property type="entry name" value="AB_hydrolase_fold"/>
</dbReference>
<dbReference type="Gene3D" id="3.40.50.1820">
    <property type="entry name" value="alpha/beta hydrolase"/>
    <property type="match status" value="1"/>
</dbReference>
<dbReference type="Proteomes" id="UP001180724">
    <property type="component" value="Unassembled WGS sequence"/>
</dbReference>